<evidence type="ECO:0000313" key="4">
    <source>
        <dbReference type="Proteomes" id="UP000187203"/>
    </source>
</evidence>
<dbReference type="Proteomes" id="UP000187203">
    <property type="component" value="Unassembled WGS sequence"/>
</dbReference>
<keyword evidence="1" id="KW-0812">Transmembrane</keyword>
<feature type="domain" description="AMP-dependent synthetase/ligase" evidence="2">
    <location>
        <begin position="20"/>
        <end position="76"/>
    </location>
</feature>
<dbReference type="Gene3D" id="3.40.50.980">
    <property type="match status" value="1"/>
</dbReference>
<dbReference type="InterPro" id="IPR000873">
    <property type="entry name" value="AMP-dep_synth/lig_dom"/>
</dbReference>
<dbReference type="Pfam" id="PF00501">
    <property type="entry name" value="AMP-binding"/>
    <property type="match status" value="1"/>
</dbReference>
<name>A0A1R3HU94_9ROSI</name>
<keyword evidence="4" id="KW-1185">Reference proteome</keyword>
<gene>
    <name evidence="3" type="ORF">COLO4_26836</name>
</gene>
<dbReference type="STRING" id="93759.A0A1R3HU94"/>
<feature type="transmembrane region" description="Helical" evidence="1">
    <location>
        <begin position="59"/>
        <end position="79"/>
    </location>
</feature>
<reference evidence="4" key="1">
    <citation type="submission" date="2013-09" db="EMBL/GenBank/DDBJ databases">
        <title>Corchorus olitorius genome sequencing.</title>
        <authorList>
            <person name="Alam M."/>
            <person name="Haque M.S."/>
            <person name="Islam M.S."/>
            <person name="Emdad E.M."/>
            <person name="Islam M.M."/>
            <person name="Ahmed B."/>
            <person name="Halim A."/>
            <person name="Hossen Q.M.M."/>
            <person name="Hossain M.Z."/>
            <person name="Ahmed R."/>
            <person name="Khan M.M."/>
            <person name="Islam R."/>
            <person name="Rashid M.M."/>
            <person name="Khan S.A."/>
            <person name="Rahman M.S."/>
            <person name="Alam M."/>
            <person name="Yahiya A.S."/>
            <person name="Khan M.S."/>
            <person name="Azam M.S."/>
            <person name="Haque T."/>
            <person name="Lashkar M.Z.H."/>
            <person name="Akhand A.I."/>
            <person name="Morshed G."/>
            <person name="Roy S."/>
            <person name="Uddin K.S."/>
            <person name="Rabeya T."/>
            <person name="Hossain A.S."/>
            <person name="Chowdhury A."/>
            <person name="Snigdha A.R."/>
            <person name="Mortoza M.S."/>
            <person name="Matin S.A."/>
            <person name="Hoque S.M.E."/>
            <person name="Islam M.K."/>
            <person name="Roy D.K."/>
            <person name="Haider R."/>
            <person name="Moosa M.M."/>
            <person name="Elias S.M."/>
            <person name="Hasan A.M."/>
            <person name="Jahan S."/>
            <person name="Shafiuddin M."/>
            <person name="Mahmood N."/>
            <person name="Shommy N.S."/>
        </authorList>
    </citation>
    <scope>NUCLEOTIDE SEQUENCE [LARGE SCALE GENOMIC DNA]</scope>
    <source>
        <strain evidence="4">cv. O-4</strain>
    </source>
</reference>
<comment type="caution">
    <text evidence="3">The sequence shown here is derived from an EMBL/GenBank/DDBJ whole genome shotgun (WGS) entry which is preliminary data.</text>
</comment>
<dbReference type="AlphaFoldDB" id="A0A1R3HU94"/>
<organism evidence="3 4">
    <name type="scientific">Corchorus olitorius</name>
    <dbReference type="NCBI Taxonomy" id="93759"/>
    <lineage>
        <taxon>Eukaryota</taxon>
        <taxon>Viridiplantae</taxon>
        <taxon>Streptophyta</taxon>
        <taxon>Embryophyta</taxon>
        <taxon>Tracheophyta</taxon>
        <taxon>Spermatophyta</taxon>
        <taxon>Magnoliopsida</taxon>
        <taxon>eudicotyledons</taxon>
        <taxon>Gunneridae</taxon>
        <taxon>Pentapetalae</taxon>
        <taxon>rosids</taxon>
        <taxon>malvids</taxon>
        <taxon>Malvales</taxon>
        <taxon>Malvaceae</taxon>
        <taxon>Grewioideae</taxon>
        <taxon>Apeibeae</taxon>
        <taxon>Corchorus</taxon>
    </lineage>
</organism>
<sequence>MGTYSDAHICQCFSRLATLKRNSVVTISGGRHKTGQQLIDSVLTLASALLHLGLRNGDVVAISAFNRFFLFILLFGYPIRFPKI</sequence>
<evidence type="ECO:0000259" key="2">
    <source>
        <dbReference type="Pfam" id="PF00501"/>
    </source>
</evidence>
<keyword evidence="1" id="KW-0472">Membrane</keyword>
<evidence type="ECO:0000313" key="3">
    <source>
        <dbReference type="EMBL" id="OMO73824.1"/>
    </source>
</evidence>
<accession>A0A1R3HU94</accession>
<protein>
    <submittedName>
        <fullName evidence="3">AMP-dependent synthetase/ligase</fullName>
    </submittedName>
</protein>
<dbReference type="EMBL" id="AWUE01019390">
    <property type="protein sequence ID" value="OMO73824.1"/>
    <property type="molecule type" value="Genomic_DNA"/>
</dbReference>
<keyword evidence="1" id="KW-1133">Transmembrane helix</keyword>
<dbReference type="SUPFAM" id="SSF56801">
    <property type="entry name" value="Acetyl-CoA synthetase-like"/>
    <property type="match status" value="1"/>
</dbReference>
<dbReference type="OrthoDB" id="10253115at2759"/>
<evidence type="ECO:0000256" key="1">
    <source>
        <dbReference type="SAM" id="Phobius"/>
    </source>
</evidence>
<proteinExistence type="predicted"/>